<reference evidence="9 10" key="1">
    <citation type="journal article" date="2013" name="Genome Announc.">
        <title>Draft genome sequences for three mercury-methylating, sulfate-reducing bacteria.</title>
        <authorList>
            <person name="Brown S.D."/>
            <person name="Hurt R.A.Jr."/>
            <person name="Gilmour C.C."/>
            <person name="Elias D.A."/>
        </authorList>
    </citation>
    <scope>NUCLEOTIDE SEQUENCE [LARGE SCALE GENOMIC DNA]</scope>
    <source>
        <strain evidence="9 10">DSM 2059</strain>
    </source>
</reference>
<dbReference type="SUPFAM" id="SSF54826">
    <property type="entry name" value="Enolase N-terminal domain-like"/>
    <property type="match status" value="1"/>
</dbReference>
<feature type="binding site" evidence="6">
    <location>
        <position position="241"/>
    </location>
    <ligand>
        <name>Mg(2+)</name>
        <dbReference type="ChEBI" id="CHEBI:18420"/>
    </ligand>
</feature>
<protein>
    <recommendedName>
        <fullName evidence="7">Dipeptide epimerase</fullName>
        <ecNumber evidence="7">5.1.1.-</ecNumber>
    </recommendedName>
</protein>
<dbReference type="InterPro" id="IPR013341">
    <property type="entry name" value="Mandelate_racemase_N_dom"/>
</dbReference>
<dbReference type="Gene3D" id="3.20.20.120">
    <property type="entry name" value="Enolase-like C-terminal domain"/>
    <property type="match status" value="1"/>
</dbReference>
<evidence type="ECO:0000256" key="2">
    <source>
        <dbReference type="ARBA" id="ARBA00022723"/>
    </source>
</evidence>
<name>S7TRI6_DESML</name>
<dbReference type="RefSeq" id="WP_020877369.1">
    <property type="nucleotide sequence ID" value="NZ_ATHJ01000090.1"/>
</dbReference>
<evidence type="ECO:0000313" key="10">
    <source>
        <dbReference type="Proteomes" id="UP000014977"/>
    </source>
</evidence>
<dbReference type="Gene3D" id="3.30.390.10">
    <property type="entry name" value="Enolase-like, N-terminal domain"/>
    <property type="match status" value="1"/>
</dbReference>
<evidence type="ECO:0000256" key="6">
    <source>
        <dbReference type="PIRSR" id="PIRSR634603-3"/>
    </source>
</evidence>
<keyword evidence="10" id="KW-1185">Reference proteome</keyword>
<evidence type="ECO:0000256" key="3">
    <source>
        <dbReference type="ARBA" id="ARBA00022842"/>
    </source>
</evidence>
<comment type="caution">
    <text evidence="9">The sequence shown here is derived from an EMBL/GenBank/DDBJ whole genome shotgun (WGS) entry which is preliminary data.</text>
</comment>
<dbReference type="InterPro" id="IPR013342">
    <property type="entry name" value="Mandelate_racemase_C"/>
</dbReference>
<evidence type="ECO:0000256" key="1">
    <source>
        <dbReference type="ARBA" id="ARBA00008031"/>
    </source>
</evidence>
<keyword evidence="2 6" id="KW-0479">Metal-binding</keyword>
<sequence>MKITRIEAVPLTLKLAEPYTIAYETVDSAVNVFLRIQTSTSVIGYGCAAPDLEVTGETPTSILAAVTDVIRPALTGADPLRLVRLMEKIRPHLADQPSALAMVDMTLYDILGKQAGLPLFRLLGGFRNRMRTSITIGILPPHDTVRRAMTFAAEGFTALKLKGGIDVEDDIVRVLAVRSAVGKKIALRFDANQGYSEEMSLYFVTQTRPAGLELIEQPTPRGRTAMLGRVTSGVSIPVMADESLMSLKDAYRIARRGLADMVNIKLMKVGGIDEAMKINAVSRAAGLDAMVGCMDESALSIAAGLHFAMARPNVRYADLDGHLDLIGDPASGAVRLKRGVLYPTGRPGLGFDFSNTRSEKNPF</sequence>
<evidence type="ECO:0000313" key="9">
    <source>
        <dbReference type="EMBL" id="EPR39270.1"/>
    </source>
</evidence>
<feature type="active site" description="Proton acceptor; specific for (S)-substrate epimerization" evidence="5">
    <location>
        <position position="265"/>
    </location>
</feature>
<dbReference type="FunFam" id="3.30.390.10:FF:000009">
    <property type="entry name" value="Hydrophobic dipeptide epimerase"/>
    <property type="match status" value="1"/>
</dbReference>
<evidence type="ECO:0000256" key="7">
    <source>
        <dbReference type="RuleBase" id="RU366006"/>
    </source>
</evidence>
<dbReference type="OrthoDB" id="9782675at2"/>
<dbReference type="STRING" id="897.B2D07_03735"/>
<dbReference type="GO" id="GO:0006518">
    <property type="term" value="P:peptide metabolic process"/>
    <property type="evidence" value="ECO:0007669"/>
    <property type="project" value="UniProtKB-ARBA"/>
</dbReference>
<accession>S7TRI6</accession>
<dbReference type="PANTHER" id="PTHR48073:SF2">
    <property type="entry name" value="O-SUCCINYLBENZOATE SYNTHASE"/>
    <property type="match status" value="1"/>
</dbReference>
<organism evidence="9 10">
    <name type="scientific">Desulfococcus multivorans DSM 2059</name>
    <dbReference type="NCBI Taxonomy" id="1121405"/>
    <lineage>
        <taxon>Bacteria</taxon>
        <taxon>Pseudomonadati</taxon>
        <taxon>Thermodesulfobacteriota</taxon>
        <taxon>Desulfobacteria</taxon>
        <taxon>Desulfobacterales</taxon>
        <taxon>Desulfococcaceae</taxon>
        <taxon>Desulfococcus</taxon>
    </lineage>
</organism>
<dbReference type="eggNOG" id="COG4948">
    <property type="taxonomic scope" value="Bacteria"/>
</dbReference>
<dbReference type="Pfam" id="PF13378">
    <property type="entry name" value="MR_MLE_C"/>
    <property type="match status" value="1"/>
</dbReference>
<evidence type="ECO:0000256" key="4">
    <source>
        <dbReference type="ARBA" id="ARBA00023235"/>
    </source>
</evidence>
<dbReference type="EC" id="5.1.1.-" evidence="7"/>
<dbReference type="AlphaFoldDB" id="S7TRI6"/>
<keyword evidence="4 7" id="KW-0413">Isomerase</keyword>
<feature type="binding site" evidence="6">
    <location>
        <position position="190"/>
    </location>
    <ligand>
        <name>Mg(2+)</name>
        <dbReference type="ChEBI" id="CHEBI:18420"/>
    </ligand>
</feature>
<dbReference type="PANTHER" id="PTHR48073">
    <property type="entry name" value="O-SUCCINYLBENZOATE SYNTHASE-RELATED"/>
    <property type="match status" value="1"/>
</dbReference>
<comment type="similarity">
    <text evidence="1 7">Belongs to the mandelate racemase/muconate lactonizing enzyme family.</text>
</comment>
<evidence type="ECO:0000256" key="5">
    <source>
        <dbReference type="PIRSR" id="PIRSR634603-1"/>
    </source>
</evidence>
<dbReference type="Pfam" id="PF02746">
    <property type="entry name" value="MR_MLE_N"/>
    <property type="match status" value="1"/>
</dbReference>
<dbReference type="InterPro" id="IPR034603">
    <property type="entry name" value="Dipeptide_epimerase"/>
</dbReference>
<dbReference type="EMBL" id="ATHJ01000090">
    <property type="protein sequence ID" value="EPR39270.1"/>
    <property type="molecule type" value="Genomic_DNA"/>
</dbReference>
<dbReference type="Proteomes" id="UP000014977">
    <property type="component" value="Unassembled WGS sequence"/>
</dbReference>
<keyword evidence="3 6" id="KW-0460">Magnesium</keyword>
<feature type="active site" description="Proton acceptor; specific for (R)-substrate epimerization" evidence="5">
    <location>
        <position position="162"/>
    </location>
</feature>
<proteinExistence type="inferred from homology"/>
<dbReference type="GO" id="GO:0016855">
    <property type="term" value="F:racemase and epimerase activity, acting on amino acids and derivatives"/>
    <property type="evidence" value="ECO:0007669"/>
    <property type="project" value="UniProtKB-UniRule"/>
</dbReference>
<feature type="domain" description="Mandelate racemase/muconate lactonizing enzyme C-terminal" evidence="8">
    <location>
        <begin position="141"/>
        <end position="237"/>
    </location>
</feature>
<comment type="cofactor">
    <cofactor evidence="6 7">
        <name>Mg(2+)</name>
        <dbReference type="ChEBI" id="CHEBI:18420"/>
    </cofactor>
    <text evidence="6 7">Binds 1 Mg(2+) ion per subunit.</text>
</comment>
<dbReference type="InterPro" id="IPR029017">
    <property type="entry name" value="Enolase-like_N"/>
</dbReference>
<dbReference type="SMART" id="SM00922">
    <property type="entry name" value="MR_MLE"/>
    <property type="match status" value="1"/>
</dbReference>
<gene>
    <name evidence="9" type="ORF">dsmv_2612</name>
</gene>
<evidence type="ECO:0000259" key="8">
    <source>
        <dbReference type="SMART" id="SM00922"/>
    </source>
</evidence>
<dbReference type="InterPro" id="IPR036849">
    <property type="entry name" value="Enolase-like_C_sf"/>
</dbReference>
<dbReference type="CDD" id="cd03319">
    <property type="entry name" value="L-Ala-DL-Glu_epimerase"/>
    <property type="match status" value="1"/>
</dbReference>
<dbReference type="SUPFAM" id="SSF51604">
    <property type="entry name" value="Enolase C-terminal domain-like"/>
    <property type="match status" value="1"/>
</dbReference>
<dbReference type="InterPro" id="IPR029065">
    <property type="entry name" value="Enolase_C-like"/>
</dbReference>
<dbReference type="PATRIC" id="fig|1121405.3.peg.2260"/>
<dbReference type="GO" id="GO:0046872">
    <property type="term" value="F:metal ion binding"/>
    <property type="evidence" value="ECO:0007669"/>
    <property type="project" value="UniProtKB-KW"/>
</dbReference>
<feature type="binding site" evidence="6">
    <location>
        <position position="216"/>
    </location>
    <ligand>
        <name>Mg(2+)</name>
        <dbReference type="ChEBI" id="CHEBI:18420"/>
    </ligand>
</feature>
<dbReference type="SFLD" id="SFLDG00180">
    <property type="entry name" value="muconate_cycloisomerase"/>
    <property type="match status" value="1"/>
</dbReference>
<dbReference type="SFLD" id="SFLDS00001">
    <property type="entry name" value="Enolase"/>
    <property type="match status" value="1"/>
</dbReference>